<reference evidence="1 2" key="1">
    <citation type="journal article" date="2018" name="Nat. Ecol. Evol.">
        <title>Pezizomycetes genomes reveal the molecular basis of ectomycorrhizal truffle lifestyle.</title>
        <authorList>
            <person name="Murat C."/>
            <person name="Payen T."/>
            <person name="Noel B."/>
            <person name="Kuo A."/>
            <person name="Morin E."/>
            <person name="Chen J."/>
            <person name="Kohler A."/>
            <person name="Krizsan K."/>
            <person name="Balestrini R."/>
            <person name="Da Silva C."/>
            <person name="Montanini B."/>
            <person name="Hainaut M."/>
            <person name="Levati E."/>
            <person name="Barry K.W."/>
            <person name="Belfiori B."/>
            <person name="Cichocki N."/>
            <person name="Clum A."/>
            <person name="Dockter R.B."/>
            <person name="Fauchery L."/>
            <person name="Guy J."/>
            <person name="Iotti M."/>
            <person name="Le Tacon F."/>
            <person name="Lindquist E.A."/>
            <person name="Lipzen A."/>
            <person name="Malagnac F."/>
            <person name="Mello A."/>
            <person name="Molinier V."/>
            <person name="Miyauchi S."/>
            <person name="Poulain J."/>
            <person name="Riccioni C."/>
            <person name="Rubini A."/>
            <person name="Sitrit Y."/>
            <person name="Splivallo R."/>
            <person name="Traeger S."/>
            <person name="Wang M."/>
            <person name="Zifcakova L."/>
            <person name="Wipf D."/>
            <person name="Zambonelli A."/>
            <person name="Paolocci F."/>
            <person name="Nowrousian M."/>
            <person name="Ottonello S."/>
            <person name="Baldrian P."/>
            <person name="Spatafora J.W."/>
            <person name="Henrissat B."/>
            <person name="Nagy L.G."/>
            <person name="Aury J.M."/>
            <person name="Wincker P."/>
            <person name="Grigoriev I.V."/>
            <person name="Bonfante P."/>
            <person name="Martin F.M."/>
        </authorList>
    </citation>
    <scope>NUCLEOTIDE SEQUENCE [LARGE SCALE GENOMIC DNA]</scope>
    <source>
        <strain evidence="1 2">RN42</strain>
    </source>
</reference>
<organism evidence="1 2">
    <name type="scientific">Ascobolus immersus RN42</name>
    <dbReference type="NCBI Taxonomy" id="1160509"/>
    <lineage>
        <taxon>Eukaryota</taxon>
        <taxon>Fungi</taxon>
        <taxon>Dikarya</taxon>
        <taxon>Ascomycota</taxon>
        <taxon>Pezizomycotina</taxon>
        <taxon>Pezizomycetes</taxon>
        <taxon>Pezizales</taxon>
        <taxon>Ascobolaceae</taxon>
        <taxon>Ascobolus</taxon>
    </lineage>
</organism>
<protein>
    <submittedName>
        <fullName evidence="1">Uncharacterized protein</fullName>
    </submittedName>
</protein>
<sequence length="124" mass="14241">MPRLPPGVGKSFHALLESDKLSNSEGHFGIGKLFQFAMREDFAEFVEDMEFGDGETCLYYMLTSPGHRDPPDSSLGRGAGVEIPVESWMVYYWVVYWVVYWVESLRVGGVHTHDDGRFTMYHRK</sequence>
<dbReference type="EMBL" id="ML119718">
    <property type="protein sequence ID" value="RPA77932.1"/>
    <property type="molecule type" value="Genomic_DNA"/>
</dbReference>
<evidence type="ECO:0000313" key="1">
    <source>
        <dbReference type="EMBL" id="RPA77932.1"/>
    </source>
</evidence>
<accession>A0A3N4HVQ7</accession>
<name>A0A3N4HVQ7_ASCIM</name>
<evidence type="ECO:0000313" key="2">
    <source>
        <dbReference type="Proteomes" id="UP000275078"/>
    </source>
</evidence>
<dbReference type="Proteomes" id="UP000275078">
    <property type="component" value="Unassembled WGS sequence"/>
</dbReference>
<gene>
    <name evidence="1" type="ORF">BJ508DRAFT_364112</name>
</gene>
<proteinExistence type="predicted"/>
<keyword evidence="2" id="KW-1185">Reference proteome</keyword>
<dbReference type="AlphaFoldDB" id="A0A3N4HVQ7"/>